<dbReference type="Gene3D" id="3.40.630.30">
    <property type="match status" value="1"/>
</dbReference>
<gene>
    <name evidence="4" type="ORF">PSNMU_V1.4_AUG-EV-PASAV3_0073470</name>
</gene>
<dbReference type="InterPro" id="IPR020084">
    <property type="entry name" value="NUDIX_hydrolase_CS"/>
</dbReference>
<proteinExistence type="inferred from homology"/>
<accession>A0A448ZEI5</accession>
<dbReference type="GO" id="GO:0047631">
    <property type="term" value="F:ADP-ribose diphosphatase activity"/>
    <property type="evidence" value="ECO:0007669"/>
    <property type="project" value="TreeGrafter"/>
</dbReference>
<dbReference type="Gene3D" id="3.90.79.10">
    <property type="entry name" value="Nucleoside Triphosphate Pyrophosphohydrolase"/>
    <property type="match status" value="1"/>
</dbReference>
<evidence type="ECO:0000313" key="5">
    <source>
        <dbReference type="Proteomes" id="UP000291116"/>
    </source>
</evidence>
<sequence>MIPTRRVFMRMKRNKKLWSTAVAAAATTTTVLFCSPSSGDLSSRRCEQRLVSFASAFTPQNGPWGVATGSAAAMRVSSISKALSSAATSAGVFSSNVTECKESDAVEGQDDEESVVVTEIPFDESVLTYDHYNGVTINLEKYEENNDGRADDDSLNLSFATKLNNALSIWKAEGRKGIWIHTNSQSAKYIPDCVEAGFQFHKILPKKTSNDSSNPDEGNSSNALVLSRWLPTDTPSRLPHGPTHQVGVGVILLNPSDPSQMLVVKELSGPAAKYNLWKMPTGLVDPQEYVPEAASRELLEETGIEATMSSILCIRQAHRSNADTSDMFFVCKMTPSKEEIIWQRQEAEIAEIRWMPVKEYCQQDQWQGSPLYETLNDCVLKASLQEVERQQRNAEKVDTGKILNGIEHRQLEVGFGRTDGKSEALFLPEPQQLPSSTITTTGSKL</sequence>
<dbReference type="InterPro" id="IPR003293">
    <property type="entry name" value="Nudix_hydrolase6-like"/>
</dbReference>
<evidence type="ECO:0000259" key="3">
    <source>
        <dbReference type="PROSITE" id="PS51462"/>
    </source>
</evidence>
<dbReference type="PROSITE" id="PS00893">
    <property type="entry name" value="NUDIX_BOX"/>
    <property type="match status" value="1"/>
</dbReference>
<dbReference type="EMBL" id="CAACVS010000280">
    <property type="protein sequence ID" value="VEU40448.1"/>
    <property type="molecule type" value="Genomic_DNA"/>
</dbReference>
<reference evidence="4 5" key="1">
    <citation type="submission" date="2019-01" db="EMBL/GenBank/DDBJ databases">
        <authorList>
            <person name="Ferrante I. M."/>
        </authorList>
    </citation>
    <scope>NUCLEOTIDE SEQUENCE [LARGE SCALE GENOMIC DNA]</scope>
    <source>
        <strain evidence="4 5">B856</strain>
    </source>
</reference>
<organism evidence="4 5">
    <name type="scientific">Pseudo-nitzschia multistriata</name>
    <dbReference type="NCBI Taxonomy" id="183589"/>
    <lineage>
        <taxon>Eukaryota</taxon>
        <taxon>Sar</taxon>
        <taxon>Stramenopiles</taxon>
        <taxon>Ochrophyta</taxon>
        <taxon>Bacillariophyta</taxon>
        <taxon>Bacillariophyceae</taxon>
        <taxon>Bacillariophycidae</taxon>
        <taxon>Bacillariales</taxon>
        <taxon>Bacillariaceae</taxon>
        <taxon>Pseudo-nitzschia</taxon>
    </lineage>
</organism>
<dbReference type="Pfam" id="PF18290">
    <property type="entry name" value="Nudix_hydro"/>
    <property type="match status" value="1"/>
</dbReference>
<feature type="domain" description="Nudix hydrolase" evidence="3">
    <location>
        <begin position="243"/>
        <end position="377"/>
    </location>
</feature>
<dbReference type="Pfam" id="PF00293">
    <property type="entry name" value="NUDIX"/>
    <property type="match status" value="1"/>
</dbReference>
<evidence type="ECO:0000256" key="2">
    <source>
        <dbReference type="ARBA" id="ARBA00022801"/>
    </source>
</evidence>
<comment type="similarity">
    <text evidence="1">Belongs to the Nudix hydrolase family.</text>
</comment>
<name>A0A448ZEI5_9STRA</name>
<dbReference type="PANTHER" id="PTHR13994">
    <property type="entry name" value="NUDIX HYDROLASE RELATED"/>
    <property type="match status" value="1"/>
</dbReference>
<keyword evidence="2" id="KW-0378">Hydrolase</keyword>
<protein>
    <recommendedName>
        <fullName evidence="3">Nudix hydrolase domain-containing protein</fullName>
    </recommendedName>
</protein>
<dbReference type="PROSITE" id="PS51462">
    <property type="entry name" value="NUDIX"/>
    <property type="match status" value="1"/>
</dbReference>
<dbReference type="GO" id="GO:0051287">
    <property type="term" value="F:NAD binding"/>
    <property type="evidence" value="ECO:0007669"/>
    <property type="project" value="TreeGrafter"/>
</dbReference>
<dbReference type="Proteomes" id="UP000291116">
    <property type="component" value="Unassembled WGS sequence"/>
</dbReference>
<evidence type="ECO:0000256" key="1">
    <source>
        <dbReference type="ARBA" id="ARBA00005582"/>
    </source>
</evidence>
<dbReference type="SUPFAM" id="SSF55811">
    <property type="entry name" value="Nudix"/>
    <property type="match status" value="1"/>
</dbReference>
<dbReference type="OrthoDB" id="447842at2759"/>
<dbReference type="InterPro" id="IPR000086">
    <property type="entry name" value="NUDIX_hydrolase_dom"/>
</dbReference>
<dbReference type="GO" id="GO:0035529">
    <property type="term" value="F:NADH pyrophosphatase activity"/>
    <property type="evidence" value="ECO:0007669"/>
    <property type="project" value="TreeGrafter"/>
</dbReference>
<evidence type="ECO:0000313" key="4">
    <source>
        <dbReference type="EMBL" id="VEU40448.1"/>
    </source>
</evidence>
<dbReference type="PANTHER" id="PTHR13994:SF13">
    <property type="entry name" value="FI03680P"/>
    <property type="match status" value="1"/>
</dbReference>
<keyword evidence="5" id="KW-1185">Reference proteome</keyword>
<dbReference type="InterPro" id="IPR040618">
    <property type="entry name" value="Pre-Nudix"/>
</dbReference>
<dbReference type="InterPro" id="IPR015797">
    <property type="entry name" value="NUDIX_hydrolase-like_dom_sf"/>
</dbReference>
<dbReference type="AlphaFoldDB" id="A0A448ZEI5"/>